<evidence type="ECO:0000259" key="4">
    <source>
        <dbReference type="Pfam" id="PF07602"/>
    </source>
</evidence>
<dbReference type="GO" id="GO:0016837">
    <property type="term" value="F:carbon-oxygen lyase activity, acting on polysaccharides"/>
    <property type="evidence" value="ECO:0007669"/>
    <property type="project" value="TreeGrafter"/>
</dbReference>
<proteinExistence type="predicted"/>
<reference evidence="5 6" key="1">
    <citation type="submission" date="2020-02" db="EMBL/GenBank/DDBJ databases">
        <title>Draft genome sequence of Limisphaera ngatamarikiensis NGM72.4T, a thermophilic Verrucomicrobia grouped in subdivision 3.</title>
        <authorList>
            <person name="Carere C.R."/>
            <person name="Steen J."/>
            <person name="Hugenholtz P."/>
            <person name="Stott M.B."/>
        </authorList>
    </citation>
    <scope>NUCLEOTIDE SEQUENCE [LARGE SCALE GENOMIC DNA]</scope>
    <source>
        <strain evidence="5 6">NGM72.4</strain>
    </source>
</reference>
<name>A0A6M1RV02_9BACT</name>
<dbReference type="InterPro" id="IPR012334">
    <property type="entry name" value="Pectin_lyas_fold"/>
</dbReference>
<dbReference type="Gene3D" id="2.160.20.10">
    <property type="entry name" value="Single-stranded right-handed beta-helix, Pectin lyase-like"/>
    <property type="match status" value="2"/>
</dbReference>
<sequence length="562" mass="62038">MAMTWGATYHVDVRGDDAAEGTEQAPWRTIQRAVQSAQPGDTVLVHSGVYPERITTIRGGSSEEARIRFKAMGTVEMRGFIINHPYVTVEGFDITGHSAAQNLDAYVRVNNGGYGFELLACTIRDGMAIKRDDIEFVPPDRIRSPAGGFLQAGFHPGQTILVMRGSNQAVANAGSFVVAEVTDTELRLTSQTIQAEGPKPVYISGSAQYGLLTGSGTADCRFRSNRLSNLSYRYVFLQGVGHCFEYNVIENNNGWDLLFWTGTNHIVQGNWFRNLGWGVYEPSPDIFDNWPVRYENIWFTNNFVQNVIGVINAQKRNATVSGPLFIRHNVFIDIGWLSLVFPNTIVEHNTFLRVAKRSNVAVQRESHPIIVDAQNYATNVVIQNNLFVDCGQPAGAVSEDQVGWYRFIGSTESAVLGGNFVAGAPPLYAAKSSWPESPDLNGGDPGFRNVDDPLGPDGVPFTADDGLRLRADSRLLGAGVGGATIGAYELPYVESVTLDIVRLNDREVGIRWPRSIWNWTVEWAPNPQGPWSVVARPVEATESGWQVRVPADEPGMWFRLRR</sequence>
<feature type="domain" description="DUF1565" evidence="4">
    <location>
        <begin position="13"/>
        <end position="53"/>
    </location>
</feature>
<dbReference type="GO" id="GO:0005576">
    <property type="term" value="C:extracellular region"/>
    <property type="evidence" value="ECO:0007669"/>
    <property type="project" value="UniProtKB-SubCell"/>
</dbReference>
<evidence type="ECO:0000313" key="5">
    <source>
        <dbReference type="EMBL" id="NGO39251.1"/>
    </source>
</evidence>
<dbReference type="SUPFAM" id="SSF51126">
    <property type="entry name" value="Pectin lyase-like"/>
    <property type="match status" value="1"/>
</dbReference>
<evidence type="ECO:0000256" key="1">
    <source>
        <dbReference type="ARBA" id="ARBA00004613"/>
    </source>
</evidence>
<dbReference type="EMBL" id="JAAKYA010000052">
    <property type="protein sequence ID" value="NGO39251.1"/>
    <property type="molecule type" value="Genomic_DNA"/>
</dbReference>
<evidence type="ECO:0000313" key="6">
    <source>
        <dbReference type="Proteomes" id="UP000477311"/>
    </source>
</evidence>
<keyword evidence="6" id="KW-1185">Reference proteome</keyword>
<gene>
    <name evidence="5" type="ORF">G4L39_07545</name>
</gene>
<dbReference type="AlphaFoldDB" id="A0A6M1RV02"/>
<organism evidence="5 6">
    <name type="scientific">Limisphaera ngatamarikiensis</name>
    <dbReference type="NCBI Taxonomy" id="1324935"/>
    <lineage>
        <taxon>Bacteria</taxon>
        <taxon>Pseudomonadati</taxon>
        <taxon>Verrucomicrobiota</taxon>
        <taxon>Verrucomicrobiia</taxon>
        <taxon>Limisphaerales</taxon>
        <taxon>Limisphaeraceae</taxon>
        <taxon>Limisphaera</taxon>
    </lineage>
</organism>
<dbReference type="InterPro" id="IPR011459">
    <property type="entry name" value="DUF1565"/>
</dbReference>
<evidence type="ECO:0000256" key="3">
    <source>
        <dbReference type="ARBA" id="ARBA00022729"/>
    </source>
</evidence>
<keyword evidence="3" id="KW-0732">Signal</keyword>
<evidence type="ECO:0000256" key="2">
    <source>
        <dbReference type="ARBA" id="ARBA00022525"/>
    </source>
</evidence>
<dbReference type="InterPro" id="IPR011050">
    <property type="entry name" value="Pectin_lyase_fold/virulence"/>
</dbReference>
<comment type="caution">
    <text evidence="5">The sequence shown here is derived from an EMBL/GenBank/DDBJ whole genome shotgun (WGS) entry which is preliminary data.</text>
</comment>
<dbReference type="Pfam" id="PF07602">
    <property type="entry name" value="DUF1565"/>
    <property type="match status" value="1"/>
</dbReference>
<dbReference type="Proteomes" id="UP000477311">
    <property type="component" value="Unassembled WGS sequence"/>
</dbReference>
<dbReference type="PANTHER" id="PTHR40088">
    <property type="entry name" value="PECTATE LYASE (EUROFUNG)"/>
    <property type="match status" value="1"/>
</dbReference>
<dbReference type="InterPro" id="IPR052052">
    <property type="entry name" value="Polysaccharide_Lyase_9"/>
</dbReference>
<comment type="subcellular location">
    <subcellularLocation>
        <location evidence="1">Secreted</location>
    </subcellularLocation>
</comment>
<accession>A0A6M1RV02</accession>
<dbReference type="PANTHER" id="PTHR40088:SF2">
    <property type="entry name" value="SECRETED SUGAR HYDROLASE"/>
    <property type="match status" value="1"/>
</dbReference>
<protein>
    <submittedName>
        <fullName evidence="5">DUF1565 domain-containing protein</fullName>
    </submittedName>
</protein>
<keyword evidence="2" id="KW-0964">Secreted</keyword>